<dbReference type="Pfam" id="PF11906">
    <property type="entry name" value="DUF3426"/>
    <property type="match status" value="1"/>
</dbReference>
<organism evidence="4 5">
    <name type="scientific">Gilvimarinus japonicus</name>
    <dbReference type="NCBI Taxonomy" id="1796469"/>
    <lineage>
        <taxon>Bacteria</taxon>
        <taxon>Pseudomonadati</taxon>
        <taxon>Pseudomonadota</taxon>
        <taxon>Gammaproteobacteria</taxon>
        <taxon>Cellvibrionales</taxon>
        <taxon>Cellvibrionaceae</taxon>
        <taxon>Gilvimarinus</taxon>
    </lineage>
</organism>
<evidence type="ECO:0000256" key="2">
    <source>
        <dbReference type="SAM" id="Phobius"/>
    </source>
</evidence>
<keyword evidence="5" id="KW-1185">Reference proteome</keyword>
<feature type="compositionally biased region" description="Basic and acidic residues" evidence="1">
    <location>
        <begin position="133"/>
        <end position="144"/>
    </location>
</feature>
<feature type="compositionally biased region" description="Low complexity" evidence="1">
    <location>
        <begin position="119"/>
        <end position="132"/>
    </location>
</feature>
<name>A0ABV7HMA2_9GAMM</name>
<dbReference type="RefSeq" id="WP_382413674.1">
    <property type="nucleotide sequence ID" value="NZ_AP031500.1"/>
</dbReference>
<dbReference type="Pfam" id="PF13719">
    <property type="entry name" value="Zn_ribbon_5"/>
    <property type="match status" value="1"/>
</dbReference>
<evidence type="ECO:0000313" key="5">
    <source>
        <dbReference type="Proteomes" id="UP001595548"/>
    </source>
</evidence>
<feature type="domain" description="Zinc finger/thioredoxin putative" evidence="3">
    <location>
        <begin position="4"/>
        <end position="40"/>
    </location>
</feature>
<dbReference type="InterPro" id="IPR011723">
    <property type="entry name" value="Znf/thioredoxin_put"/>
</dbReference>
<sequence length="537" mass="59288">MTQLVTRCPQCSTSFRITPAQIQKARGAVRCGSCLHIFNAEQNLIEGGNPKPTERREKAAKRAPQTPPPTQAQLPINSEPELEVQPASATKPETTQALSSARQITADSQSEAKPHNDTAPRPAASPTATAAPHEQDTSSRKTETLDETPDISVKPTSSEHTINVSEQELTPSASQEGLLRFDQAQIDLESELDDDVLISDDMDNPSTEPDSDLYVAPSDSSHSLFERRIEHRGEEFVDTSDESWAENLLDDDAPVPTKTSDSFDNPLSITRGEQPVTVTPQENNEQRDTDAFIDNYAANEHSASTELVAPEEPLEPPPEKPPSAAPAPRFYLHADDSDEEDSSQEATRFGGQLRAYDSERSALLMGIDPEPVEMAGSHHHPWRKRLIWGGLCLLAALGLAAQIAWLQFDRYSRIEPYRSYYQSVCSLIGCQLPTLRDTSKVRAFNLVVRQHPEQSRALMIDAIILNSADFKQPYPALQLTFSDINDRPVASRVFTPKEYLRGELTGRTIMPSNQPVHLSLELSDPGPEAVNYSLVIP</sequence>
<feature type="compositionally biased region" description="Basic and acidic residues" evidence="1">
    <location>
        <begin position="224"/>
        <end position="235"/>
    </location>
</feature>
<evidence type="ECO:0000256" key="1">
    <source>
        <dbReference type="SAM" id="MobiDB-lite"/>
    </source>
</evidence>
<dbReference type="EMBL" id="JBHRTL010000001">
    <property type="protein sequence ID" value="MFC3153743.1"/>
    <property type="molecule type" value="Genomic_DNA"/>
</dbReference>
<gene>
    <name evidence="4" type="ORF">ACFOEB_00880</name>
</gene>
<dbReference type="InterPro" id="IPR021834">
    <property type="entry name" value="DUF3426"/>
</dbReference>
<dbReference type="Proteomes" id="UP001595548">
    <property type="component" value="Unassembled WGS sequence"/>
</dbReference>
<evidence type="ECO:0000259" key="3">
    <source>
        <dbReference type="Pfam" id="PF13719"/>
    </source>
</evidence>
<accession>A0ABV7HMA2</accession>
<feature type="region of interest" description="Disordered" evidence="1">
    <location>
        <begin position="301"/>
        <end position="330"/>
    </location>
</feature>
<feature type="compositionally biased region" description="Polar residues" evidence="1">
    <location>
        <begin position="154"/>
        <end position="175"/>
    </location>
</feature>
<evidence type="ECO:0000313" key="4">
    <source>
        <dbReference type="EMBL" id="MFC3153743.1"/>
    </source>
</evidence>
<feature type="region of interest" description="Disordered" evidence="1">
    <location>
        <begin position="44"/>
        <end position="287"/>
    </location>
</feature>
<feature type="compositionally biased region" description="Polar residues" evidence="1">
    <location>
        <begin position="87"/>
        <end position="109"/>
    </location>
</feature>
<keyword evidence="2" id="KW-0812">Transmembrane</keyword>
<protein>
    <submittedName>
        <fullName evidence="4">DUF3426 domain-containing protein</fullName>
    </submittedName>
</protein>
<feature type="transmembrane region" description="Helical" evidence="2">
    <location>
        <begin position="386"/>
        <end position="408"/>
    </location>
</feature>
<feature type="compositionally biased region" description="Pro residues" evidence="1">
    <location>
        <begin position="315"/>
        <end position="325"/>
    </location>
</feature>
<keyword evidence="2" id="KW-0472">Membrane</keyword>
<reference evidence="5" key="1">
    <citation type="journal article" date="2019" name="Int. J. Syst. Evol. Microbiol.">
        <title>The Global Catalogue of Microorganisms (GCM) 10K type strain sequencing project: providing services to taxonomists for standard genome sequencing and annotation.</title>
        <authorList>
            <consortium name="The Broad Institute Genomics Platform"/>
            <consortium name="The Broad Institute Genome Sequencing Center for Infectious Disease"/>
            <person name="Wu L."/>
            <person name="Ma J."/>
        </authorList>
    </citation>
    <scope>NUCLEOTIDE SEQUENCE [LARGE SCALE GENOMIC DNA]</scope>
    <source>
        <strain evidence="5">KCTC 52141</strain>
    </source>
</reference>
<comment type="caution">
    <text evidence="4">The sequence shown here is derived from an EMBL/GenBank/DDBJ whole genome shotgun (WGS) entry which is preliminary data.</text>
</comment>
<feature type="compositionally biased region" description="Polar residues" evidence="1">
    <location>
        <begin position="257"/>
        <end position="268"/>
    </location>
</feature>
<keyword evidence="2" id="KW-1133">Transmembrane helix</keyword>
<feature type="compositionally biased region" description="Acidic residues" evidence="1">
    <location>
        <begin position="188"/>
        <end position="203"/>
    </location>
</feature>
<proteinExistence type="predicted"/>
<dbReference type="NCBIfam" id="TIGR02098">
    <property type="entry name" value="MJ0042_CXXC"/>
    <property type="match status" value="1"/>
</dbReference>
<feature type="compositionally biased region" description="Acidic residues" evidence="1">
    <location>
        <begin position="236"/>
        <end position="253"/>
    </location>
</feature>